<protein>
    <submittedName>
        <fullName evidence="2">Uncharacterized protein</fullName>
    </submittedName>
</protein>
<sequence>MIHCRPKTNTYAALILVLLVLIGGLTYTLNHFATQRSFGLAFYLISAVILTFVIIMLMVKMMAGYKFIAAGKDKITTRVPLKGFAKSYELDQVMVWDEDKVISNKREFKQLTIAFDDQLSFTISNHEHVNYDEFVNYLLKKLPQKKVSALQKAKSSKKKKQ</sequence>
<keyword evidence="1" id="KW-1133">Transmembrane helix</keyword>
<comment type="caution">
    <text evidence="2">The sequence shown here is derived from an EMBL/GenBank/DDBJ whole genome shotgun (WGS) entry which is preliminary data.</text>
</comment>
<keyword evidence="1" id="KW-0812">Transmembrane</keyword>
<dbReference type="Proteomes" id="UP000004478">
    <property type="component" value="Unassembled WGS sequence"/>
</dbReference>
<accession>K1LFI2</accession>
<dbReference type="EMBL" id="AMGM01000034">
    <property type="protein sequence ID" value="EKB49073.1"/>
    <property type="molecule type" value="Genomic_DNA"/>
</dbReference>
<proteinExistence type="predicted"/>
<dbReference type="OrthoDB" id="981130at2"/>
<evidence type="ECO:0000313" key="2">
    <source>
        <dbReference type="EMBL" id="EKB49073.1"/>
    </source>
</evidence>
<feature type="transmembrane region" description="Helical" evidence="1">
    <location>
        <begin position="12"/>
        <end position="29"/>
    </location>
</feature>
<dbReference type="AlphaFoldDB" id="K1LFI2"/>
<gene>
    <name evidence="2" type="ORF">B879_02339</name>
</gene>
<evidence type="ECO:0000256" key="1">
    <source>
        <dbReference type="SAM" id="Phobius"/>
    </source>
</evidence>
<dbReference type="RefSeq" id="WP_009185368.1">
    <property type="nucleotide sequence ID" value="NZ_AMGM01000034.1"/>
</dbReference>
<organism evidence="2 3">
    <name type="scientific">Cecembia lonarensis (strain CCUG 58316 / KCTC 22772 / LW9)</name>
    <dbReference type="NCBI Taxonomy" id="1225176"/>
    <lineage>
        <taxon>Bacteria</taxon>
        <taxon>Pseudomonadati</taxon>
        <taxon>Bacteroidota</taxon>
        <taxon>Cytophagia</taxon>
        <taxon>Cytophagales</taxon>
        <taxon>Cyclobacteriaceae</taxon>
        <taxon>Cecembia</taxon>
    </lineage>
</organism>
<name>K1LFI2_CECL9</name>
<keyword evidence="3" id="KW-1185">Reference proteome</keyword>
<feature type="transmembrane region" description="Helical" evidence="1">
    <location>
        <begin position="41"/>
        <end position="59"/>
    </location>
</feature>
<evidence type="ECO:0000313" key="3">
    <source>
        <dbReference type="Proteomes" id="UP000004478"/>
    </source>
</evidence>
<keyword evidence="1" id="KW-0472">Membrane</keyword>
<reference evidence="2 3" key="1">
    <citation type="journal article" date="2012" name="J. Bacteriol.">
        <title>Draft Genome Sequence of Cecembia lonarensis Strain LW9T, Isolated from Lonar Lake, a Haloalkaline Lake in India.</title>
        <authorList>
            <person name="Shivaji S."/>
            <person name="Ara S."/>
            <person name="Singh A."/>
            <person name="Pinnaka A.K."/>
        </authorList>
    </citation>
    <scope>NUCLEOTIDE SEQUENCE [LARGE SCALE GENOMIC DNA]</scope>
    <source>
        <strain evidence="2 3">LW9</strain>
    </source>
</reference>